<comment type="caution">
    <text evidence="1">The sequence shown here is derived from an EMBL/GenBank/DDBJ whole genome shotgun (WGS) entry which is preliminary data.</text>
</comment>
<sequence length="63" mass="7338">MKEFTATLNLKIEVIIKANNRDEALSFFDDLFPSITIDNYGEKEIEIVDDNLETIEADWELED</sequence>
<accession>A0A5A5RZ51</accession>
<reference evidence="1 2" key="1">
    <citation type="submission" date="2018-09" db="EMBL/GenBank/DDBJ databases">
        <title>Evolutionary history of phycoerythrin pigmentation in the water bloom-forming cyanobacterium Microcystis aeruginosa.</title>
        <authorList>
            <person name="Tanabe Y."/>
            <person name="Tanabe Y."/>
            <person name="Yamaguchi H."/>
        </authorList>
    </citation>
    <scope>NUCLEOTIDE SEQUENCE [LARGE SCALE GENOMIC DNA]</scope>
    <source>
        <strain evidence="1 2">NIES-2521</strain>
    </source>
</reference>
<evidence type="ECO:0000313" key="2">
    <source>
        <dbReference type="Proteomes" id="UP000324689"/>
    </source>
</evidence>
<proteinExistence type="predicted"/>
<dbReference type="EMBL" id="BHVQ01000055">
    <property type="protein sequence ID" value="GCA81430.1"/>
    <property type="molecule type" value="Genomic_DNA"/>
</dbReference>
<dbReference type="RefSeq" id="WP_149976701.1">
    <property type="nucleotide sequence ID" value="NZ_BHVQ01000055.1"/>
</dbReference>
<dbReference type="Proteomes" id="UP000324689">
    <property type="component" value="Unassembled WGS sequence"/>
</dbReference>
<dbReference type="AlphaFoldDB" id="A0A5A5RZ51"/>
<name>A0A5A5RZ51_MICAE</name>
<organism evidence="1 2">
    <name type="scientific">Microcystis aeruginosa NIES-2521</name>
    <dbReference type="NCBI Taxonomy" id="2303983"/>
    <lineage>
        <taxon>Bacteria</taxon>
        <taxon>Bacillati</taxon>
        <taxon>Cyanobacteriota</taxon>
        <taxon>Cyanophyceae</taxon>
        <taxon>Oscillatoriophycideae</taxon>
        <taxon>Chroococcales</taxon>
        <taxon>Microcystaceae</taxon>
        <taxon>Microcystis</taxon>
    </lineage>
</organism>
<gene>
    <name evidence="1" type="ORF">MiTs_03446</name>
</gene>
<evidence type="ECO:0000313" key="1">
    <source>
        <dbReference type="EMBL" id="GCA81430.1"/>
    </source>
</evidence>
<protein>
    <submittedName>
        <fullName evidence="1">Uncharacterized protein</fullName>
    </submittedName>
</protein>